<evidence type="ECO:0000256" key="1">
    <source>
        <dbReference type="SAM" id="MobiDB-lite"/>
    </source>
</evidence>
<protein>
    <submittedName>
        <fullName evidence="3">Uncharacterized protein</fullName>
    </submittedName>
</protein>
<feature type="transmembrane region" description="Helical" evidence="2">
    <location>
        <begin position="37"/>
        <end position="54"/>
    </location>
</feature>
<keyword evidence="2" id="KW-0472">Membrane</keyword>
<keyword evidence="2" id="KW-1133">Transmembrane helix</keyword>
<feature type="transmembrane region" description="Helical" evidence="2">
    <location>
        <begin position="194"/>
        <end position="217"/>
    </location>
</feature>
<sequence>MLERERSEMEPSASEDVGATSQDGAGAAAREPRAWRWSLPAGLATVALAAGLVLMPPSNLFSFLKWAGWAYLAAAVIEAAVGMANLRTIEARASLLLAAGGAIAGFILLLATTTRVFRLDHLLLAAIAMRALSAGGVGMLVGAKGRGWILCRGLGEVAVGILLVITVLAVLAAIPFASLSAGFLKSQTGHSDDLAALIAGSLFVAGASQILVGLWAARRRC</sequence>
<accession>A0A4Y8ZSV7</accession>
<feature type="transmembrane region" description="Helical" evidence="2">
    <location>
        <begin position="66"/>
        <end position="86"/>
    </location>
</feature>
<organism evidence="3 4">
    <name type="scientific">Sphingomonas parva</name>
    <dbReference type="NCBI Taxonomy" id="2555898"/>
    <lineage>
        <taxon>Bacteria</taxon>
        <taxon>Pseudomonadati</taxon>
        <taxon>Pseudomonadota</taxon>
        <taxon>Alphaproteobacteria</taxon>
        <taxon>Sphingomonadales</taxon>
        <taxon>Sphingomonadaceae</taxon>
        <taxon>Sphingomonas</taxon>
    </lineage>
</organism>
<keyword evidence="2" id="KW-0812">Transmembrane</keyword>
<comment type="caution">
    <text evidence="3">The sequence shown here is derived from an EMBL/GenBank/DDBJ whole genome shotgun (WGS) entry which is preliminary data.</text>
</comment>
<feature type="transmembrane region" description="Helical" evidence="2">
    <location>
        <begin position="93"/>
        <end position="111"/>
    </location>
</feature>
<dbReference type="EMBL" id="SPDV01000009">
    <property type="protein sequence ID" value="TFI59100.1"/>
    <property type="molecule type" value="Genomic_DNA"/>
</dbReference>
<feature type="transmembrane region" description="Helical" evidence="2">
    <location>
        <begin position="123"/>
        <end position="142"/>
    </location>
</feature>
<evidence type="ECO:0000313" key="4">
    <source>
        <dbReference type="Proteomes" id="UP000298213"/>
    </source>
</evidence>
<dbReference type="Proteomes" id="UP000298213">
    <property type="component" value="Unassembled WGS sequence"/>
</dbReference>
<proteinExistence type="predicted"/>
<gene>
    <name evidence="3" type="ORF">E2493_06125</name>
</gene>
<feature type="region of interest" description="Disordered" evidence="1">
    <location>
        <begin position="1"/>
        <end position="23"/>
    </location>
</feature>
<reference evidence="3 4" key="1">
    <citation type="submission" date="2019-03" db="EMBL/GenBank/DDBJ databases">
        <title>Genome sequence of Sphingomonas sp. 17J27-24.</title>
        <authorList>
            <person name="Kim M."/>
            <person name="Maeng S."/>
            <person name="Sathiyaraj S."/>
        </authorList>
    </citation>
    <scope>NUCLEOTIDE SEQUENCE [LARGE SCALE GENOMIC DNA]</scope>
    <source>
        <strain evidence="3 4">17J27-24</strain>
    </source>
</reference>
<evidence type="ECO:0000256" key="2">
    <source>
        <dbReference type="SAM" id="Phobius"/>
    </source>
</evidence>
<dbReference type="RefSeq" id="WP_135084797.1">
    <property type="nucleotide sequence ID" value="NZ_SPDV01000009.1"/>
</dbReference>
<keyword evidence="4" id="KW-1185">Reference proteome</keyword>
<dbReference type="OrthoDB" id="9839406at2"/>
<evidence type="ECO:0000313" key="3">
    <source>
        <dbReference type="EMBL" id="TFI59100.1"/>
    </source>
</evidence>
<dbReference type="AlphaFoldDB" id="A0A4Y8ZSV7"/>
<name>A0A4Y8ZSV7_9SPHN</name>
<feature type="transmembrane region" description="Helical" evidence="2">
    <location>
        <begin position="154"/>
        <end position="174"/>
    </location>
</feature>